<dbReference type="Proteomes" id="UP000321717">
    <property type="component" value="Unassembled WGS sequence"/>
</dbReference>
<comment type="caution">
    <text evidence="2">The sequence shown here is derived from an EMBL/GenBank/DDBJ whole genome shotgun (WGS) entry which is preliminary data.</text>
</comment>
<organism evidence="2 3">
    <name type="scientific">Ciceribacter naphthalenivorans</name>
    <dbReference type="NCBI Taxonomy" id="1118451"/>
    <lineage>
        <taxon>Bacteria</taxon>
        <taxon>Pseudomonadati</taxon>
        <taxon>Pseudomonadota</taxon>
        <taxon>Alphaproteobacteria</taxon>
        <taxon>Hyphomicrobiales</taxon>
        <taxon>Rhizobiaceae</taxon>
        <taxon>Ciceribacter</taxon>
    </lineage>
</organism>
<keyword evidence="3" id="KW-1185">Reference proteome</keyword>
<dbReference type="AlphaFoldDB" id="A0A512HFI5"/>
<evidence type="ECO:0000259" key="1">
    <source>
        <dbReference type="Pfam" id="PF14415"/>
    </source>
</evidence>
<proteinExistence type="predicted"/>
<dbReference type="EMBL" id="BJZP01000004">
    <property type="protein sequence ID" value="GEO84130.1"/>
    <property type="molecule type" value="Genomic_DNA"/>
</dbReference>
<evidence type="ECO:0000313" key="2">
    <source>
        <dbReference type="EMBL" id="GEO84130.1"/>
    </source>
</evidence>
<sequence length="329" mass="36329">MVGCVALVSGMLLTAEAGASEISRRMAAGRLLFGEAPDVSLKAQEIYISPDRARLKYVVRNDGATDRTVVVAFPLPDIAPLRDNSGIDFAIGTTADFLETHIAVDGKPVKLEIEQRALALGLDRTELLREHGIPLEAYLSPLDPAAPAAALNALTQRQRADFRALGLLRQDDDYLATNWTVSTTLYWTVMLAAGRDTVIEQDYQPYSDHNLDPPAGLYLDDEGDARRDFCISDDDQRALAELHEGRTNGKTYTAFSDEVGFVLGVKGRDPWPLMNLKVVIEAREPLDFVFACLDGAKRISQSRLELAADRYWALHDLDVLFVTSHQLEN</sequence>
<evidence type="ECO:0000313" key="3">
    <source>
        <dbReference type="Proteomes" id="UP000321717"/>
    </source>
</evidence>
<reference evidence="2 3" key="1">
    <citation type="submission" date="2019-07" db="EMBL/GenBank/DDBJ databases">
        <title>Whole genome shotgun sequence of Rhizobium naphthalenivorans NBRC 107585.</title>
        <authorList>
            <person name="Hosoyama A."/>
            <person name="Uohara A."/>
            <person name="Ohji S."/>
            <person name="Ichikawa N."/>
        </authorList>
    </citation>
    <scope>NUCLEOTIDE SEQUENCE [LARGE SCALE GENOMIC DNA]</scope>
    <source>
        <strain evidence="2 3">NBRC 107585</strain>
    </source>
</reference>
<name>A0A512HFI5_9HYPH</name>
<dbReference type="Pfam" id="PF14415">
    <property type="entry name" value="DUF4424"/>
    <property type="match status" value="1"/>
</dbReference>
<protein>
    <recommendedName>
        <fullName evidence="1">DUF4424 domain-containing protein</fullName>
    </recommendedName>
</protein>
<dbReference type="InterPro" id="IPR025538">
    <property type="entry name" value="DUF4424"/>
</dbReference>
<accession>A0A512HFI5</accession>
<feature type="domain" description="DUF4424" evidence="1">
    <location>
        <begin position="25"/>
        <end position="320"/>
    </location>
</feature>
<gene>
    <name evidence="2" type="ORF">RNA01_10620</name>
</gene>